<dbReference type="EMBL" id="JAVDQD010000008">
    <property type="protein sequence ID" value="MDR6241370.1"/>
    <property type="molecule type" value="Genomic_DNA"/>
</dbReference>
<comment type="caution">
    <text evidence="1">The sequence shown here is derived from an EMBL/GenBank/DDBJ whole genome shotgun (WGS) entry which is preliminary data.</text>
</comment>
<reference evidence="1" key="1">
    <citation type="submission" date="2023-07" db="EMBL/GenBank/DDBJ databases">
        <title>Genomic Encyclopedia of Type Strains, Phase IV (KMG-IV): sequencing the most valuable type-strain genomes for metagenomic binning, comparative biology and taxonomic classification.</title>
        <authorList>
            <person name="Goeker M."/>
        </authorList>
    </citation>
    <scope>NUCLEOTIDE SEQUENCE</scope>
    <source>
        <strain evidence="1">DSM 26174</strain>
    </source>
</reference>
<dbReference type="AlphaFoldDB" id="A0AAE3XRJ9"/>
<keyword evidence="2" id="KW-1185">Reference proteome</keyword>
<accession>A0AAE3XRJ9</accession>
<proteinExistence type="predicted"/>
<protein>
    <submittedName>
        <fullName evidence="1">Uncharacterized protein</fullName>
    </submittedName>
</protein>
<evidence type="ECO:0000313" key="2">
    <source>
        <dbReference type="Proteomes" id="UP001185092"/>
    </source>
</evidence>
<organism evidence="1 2">
    <name type="scientific">Aureibacter tunicatorum</name>
    <dbReference type="NCBI Taxonomy" id="866807"/>
    <lineage>
        <taxon>Bacteria</taxon>
        <taxon>Pseudomonadati</taxon>
        <taxon>Bacteroidota</taxon>
        <taxon>Cytophagia</taxon>
        <taxon>Cytophagales</taxon>
        <taxon>Persicobacteraceae</taxon>
        <taxon>Aureibacter</taxon>
    </lineage>
</organism>
<gene>
    <name evidence="1" type="ORF">HNQ88_004457</name>
</gene>
<name>A0AAE3XRJ9_9BACT</name>
<dbReference type="Proteomes" id="UP001185092">
    <property type="component" value="Unassembled WGS sequence"/>
</dbReference>
<sequence length="39" mass="4544">MMIQVSLSTVYILVWLISVYANRTFFGISLPAREQLRRA</sequence>
<evidence type="ECO:0000313" key="1">
    <source>
        <dbReference type="EMBL" id="MDR6241370.1"/>
    </source>
</evidence>